<dbReference type="PATRIC" id="fig|1441095.3.peg.4233"/>
<evidence type="ECO:0000256" key="1">
    <source>
        <dbReference type="ARBA" id="ARBA00022491"/>
    </source>
</evidence>
<evidence type="ECO:0000313" key="6">
    <source>
        <dbReference type="Proteomes" id="UP000067625"/>
    </source>
</evidence>
<name>A0A0M4GC28_9BACI</name>
<proteinExistence type="predicted"/>
<dbReference type="InterPro" id="IPR039532">
    <property type="entry name" value="TetR_C_Firmicutes"/>
</dbReference>
<dbReference type="SUPFAM" id="SSF46689">
    <property type="entry name" value="Homeodomain-like"/>
    <property type="match status" value="1"/>
</dbReference>
<accession>A0A0M4GC28</accession>
<evidence type="ECO:0000256" key="2">
    <source>
        <dbReference type="ARBA" id="ARBA00023125"/>
    </source>
</evidence>
<keyword evidence="6" id="KW-1185">Reference proteome</keyword>
<dbReference type="PANTHER" id="PTHR43479">
    <property type="entry name" value="ACREF/ENVCD OPERON REPRESSOR-RELATED"/>
    <property type="match status" value="1"/>
</dbReference>
<reference evidence="6" key="1">
    <citation type="submission" date="2015-08" db="EMBL/GenBank/DDBJ databases">
        <title>Genome sequencing project for genomic taxonomy and phylogenomics of Bacillus-like bacteria.</title>
        <authorList>
            <person name="Liu B."/>
            <person name="Wang J."/>
            <person name="Zhu Y."/>
            <person name="Liu G."/>
            <person name="Chen Q."/>
            <person name="Chen Z."/>
            <person name="Lan J."/>
            <person name="Che J."/>
            <person name="Ge C."/>
            <person name="Shi H."/>
            <person name="Pan Z."/>
            <person name="Liu X."/>
        </authorList>
    </citation>
    <scope>NUCLEOTIDE SEQUENCE [LARGE SCALE GENOMIC DNA]</scope>
    <source>
        <strain evidence="6">FJAT-4402</strain>
    </source>
</reference>
<dbReference type="PRINTS" id="PR00455">
    <property type="entry name" value="HTHTETR"/>
</dbReference>
<dbReference type="Pfam" id="PF14278">
    <property type="entry name" value="TetR_C_8"/>
    <property type="match status" value="1"/>
</dbReference>
<sequence length="193" mass="22618">MGTATKTDRRILKTKAAINKAFLELFSEKEFDRITINDISERADVNRGTVYLHYTDKYDLLNKCIKDHLDKMILSCTFTKFMQKKGNQVEAIEAMKSLFIYFEENFLFFSSMLSNPKTSTFRECMLKIITTTIQEKLDMQGINQGMDNELITQYTASAFVGTVEWWILNHMPRSPQFMAEHTWKLFERNNICS</sequence>
<evidence type="ECO:0000259" key="4">
    <source>
        <dbReference type="PROSITE" id="PS50977"/>
    </source>
</evidence>
<gene>
    <name evidence="5" type="ORF">AM592_19175</name>
</gene>
<dbReference type="EMBL" id="CP012600">
    <property type="protein sequence ID" value="ALC83428.1"/>
    <property type="molecule type" value="Genomic_DNA"/>
</dbReference>
<keyword evidence="2 3" id="KW-0238">DNA-binding</keyword>
<dbReference type="PROSITE" id="PS50977">
    <property type="entry name" value="HTH_TETR_2"/>
    <property type="match status" value="1"/>
</dbReference>
<feature type="DNA-binding region" description="H-T-H motif" evidence="3">
    <location>
        <begin position="35"/>
        <end position="54"/>
    </location>
</feature>
<dbReference type="InterPro" id="IPR050624">
    <property type="entry name" value="HTH-type_Tx_Regulator"/>
</dbReference>
<dbReference type="PANTHER" id="PTHR43479:SF23">
    <property type="entry name" value="HTH TETR-TYPE DOMAIN-CONTAINING PROTEIN"/>
    <property type="match status" value="1"/>
</dbReference>
<keyword evidence="1" id="KW-0678">Repressor</keyword>
<dbReference type="Pfam" id="PF00440">
    <property type="entry name" value="TetR_N"/>
    <property type="match status" value="1"/>
</dbReference>
<dbReference type="RefSeq" id="WP_053605275.1">
    <property type="nucleotide sequence ID" value="NZ_CP012600.1"/>
</dbReference>
<organism evidence="5 6">
    <name type="scientific">Bacillus gobiensis</name>
    <dbReference type="NCBI Taxonomy" id="1441095"/>
    <lineage>
        <taxon>Bacteria</taxon>
        <taxon>Bacillati</taxon>
        <taxon>Bacillota</taxon>
        <taxon>Bacilli</taxon>
        <taxon>Bacillales</taxon>
        <taxon>Bacillaceae</taxon>
        <taxon>Bacillus</taxon>
    </lineage>
</organism>
<evidence type="ECO:0000256" key="3">
    <source>
        <dbReference type="PROSITE-ProRule" id="PRU00335"/>
    </source>
</evidence>
<reference evidence="5 6" key="2">
    <citation type="journal article" date="2016" name="Int. J. Syst. Evol. Microbiol.">
        <title>Bacillus gobiensis sp. nov., isolated from a soil sample.</title>
        <authorList>
            <person name="Liu B."/>
            <person name="Liu G.H."/>
            <person name="Cetin S."/>
            <person name="Schumann P."/>
            <person name="Pan Z.Z."/>
            <person name="Chen Q.Q."/>
        </authorList>
    </citation>
    <scope>NUCLEOTIDE SEQUENCE [LARGE SCALE GENOMIC DNA]</scope>
    <source>
        <strain evidence="5 6">FJAT-4402</strain>
    </source>
</reference>
<dbReference type="GO" id="GO:0003677">
    <property type="term" value="F:DNA binding"/>
    <property type="evidence" value="ECO:0007669"/>
    <property type="project" value="UniProtKB-UniRule"/>
</dbReference>
<dbReference type="OrthoDB" id="9810250at2"/>
<dbReference type="AlphaFoldDB" id="A0A0M4GC28"/>
<dbReference type="InterPro" id="IPR001647">
    <property type="entry name" value="HTH_TetR"/>
</dbReference>
<dbReference type="Proteomes" id="UP000067625">
    <property type="component" value="Chromosome"/>
</dbReference>
<feature type="domain" description="HTH tetR-type" evidence="4">
    <location>
        <begin position="12"/>
        <end position="72"/>
    </location>
</feature>
<dbReference type="InterPro" id="IPR009057">
    <property type="entry name" value="Homeodomain-like_sf"/>
</dbReference>
<evidence type="ECO:0000313" key="5">
    <source>
        <dbReference type="EMBL" id="ALC83428.1"/>
    </source>
</evidence>
<dbReference type="Gene3D" id="1.10.357.10">
    <property type="entry name" value="Tetracycline Repressor, domain 2"/>
    <property type="match status" value="1"/>
</dbReference>
<protein>
    <submittedName>
        <fullName evidence="5">TetR family transcriptional regulator</fullName>
    </submittedName>
</protein>